<dbReference type="PRINTS" id="PR00237">
    <property type="entry name" value="GPCRRHODOPSN"/>
</dbReference>
<protein>
    <recommendedName>
        <fullName evidence="14">G-protein coupled receptors family 1 profile domain-containing protein</fullName>
    </recommendedName>
</protein>
<evidence type="ECO:0000256" key="5">
    <source>
        <dbReference type="ARBA" id="ARBA00022989"/>
    </source>
</evidence>
<evidence type="ECO:0000256" key="1">
    <source>
        <dbReference type="ARBA" id="ARBA00004651"/>
    </source>
</evidence>
<keyword evidence="7 13" id="KW-0472">Membrane</keyword>
<dbReference type="PANTHER" id="PTHR45695:SF23">
    <property type="entry name" value="GALANIN-LIKE G-PROTEIN COUPLED RECEPTOR NPR-9"/>
    <property type="match status" value="1"/>
</dbReference>
<dbReference type="PROSITE" id="PS00237">
    <property type="entry name" value="G_PROTEIN_RECEP_F1_1"/>
    <property type="match status" value="1"/>
</dbReference>
<evidence type="ECO:0000259" key="14">
    <source>
        <dbReference type="PROSITE" id="PS50262"/>
    </source>
</evidence>
<evidence type="ECO:0000313" key="16">
    <source>
        <dbReference type="EMBL" id="CAF3529703.1"/>
    </source>
</evidence>
<evidence type="ECO:0000256" key="13">
    <source>
        <dbReference type="SAM" id="Phobius"/>
    </source>
</evidence>
<dbReference type="PROSITE" id="PS50262">
    <property type="entry name" value="G_PROTEIN_RECEP_F1_2"/>
    <property type="match status" value="1"/>
</dbReference>
<dbReference type="GO" id="GO:0005886">
    <property type="term" value="C:plasma membrane"/>
    <property type="evidence" value="ECO:0007669"/>
    <property type="project" value="UniProtKB-SubCell"/>
</dbReference>
<comment type="similarity">
    <text evidence="2 12">Belongs to the G-protein coupled receptor 1 family.</text>
</comment>
<keyword evidence="8" id="KW-1015">Disulfide bond</keyword>
<evidence type="ECO:0000256" key="12">
    <source>
        <dbReference type="RuleBase" id="RU000688"/>
    </source>
</evidence>
<evidence type="ECO:0000256" key="4">
    <source>
        <dbReference type="ARBA" id="ARBA00022692"/>
    </source>
</evidence>
<dbReference type="PRINTS" id="PR01012">
    <property type="entry name" value="NRPEPTIDEYR"/>
</dbReference>
<dbReference type="PANTHER" id="PTHR45695">
    <property type="entry name" value="LEUCOKININ RECEPTOR-RELATED"/>
    <property type="match status" value="1"/>
</dbReference>
<dbReference type="SUPFAM" id="SSF81321">
    <property type="entry name" value="Family A G protein-coupled receptor-like"/>
    <property type="match status" value="1"/>
</dbReference>
<feature type="transmembrane region" description="Helical" evidence="13">
    <location>
        <begin position="134"/>
        <end position="155"/>
    </location>
</feature>
<evidence type="ECO:0000313" key="17">
    <source>
        <dbReference type="Proteomes" id="UP000682733"/>
    </source>
</evidence>
<dbReference type="Gene3D" id="1.20.1070.10">
    <property type="entry name" value="Rhodopsin 7-helix transmembrane proteins"/>
    <property type="match status" value="1"/>
</dbReference>
<dbReference type="InterPro" id="IPR000276">
    <property type="entry name" value="GPCR_Rhodpsn"/>
</dbReference>
<feature type="transmembrane region" description="Helical" evidence="13">
    <location>
        <begin position="272"/>
        <end position="290"/>
    </location>
</feature>
<dbReference type="Pfam" id="PF00001">
    <property type="entry name" value="7tm_1"/>
    <property type="match status" value="1"/>
</dbReference>
<evidence type="ECO:0000256" key="3">
    <source>
        <dbReference type="ARBA" id="ARBA00022475"/>
    </source>
</evidence>
<evidence type="ECO:0000256" key="11">
    <source>
        <dbReference type="ARBA" id="ARBA00023224"/>
    </source>
</evidence>
<evidence type="ECO:0000256" key="6">
    <source>
        <dbReference type="ARBA" id="ARBA00023040"/>
    </source>
</evidence>
<evidence type="ECO:0000256" key="2">
    <source>
        <dbReference type="ARBA" id="ARBA00010663"/>
    </source>
</evidence>
<evidence type="ECO:0000256" key="7">
    <source>
        <dbReference type="ARBA" id="ARBA00023136"/>
    </source>
</evidence>
<gene>
    <name evidence="15" type="ORF">OVA965_LOCUS2010</name>
    <name evidence="16" type="ORF">TMI583_LOCUS2010</name>
</gene>
<feature type="transmembrane region" description="Helical" evidence="13">
    <location>
        <begin position="97"/>
        <end position="119"/>
    </location>
</feature>
<keyword evidence="6 12" id="KW-0297">G-protein coupled receptor</keyword>
<dbReference type="InterPro" id="IPR017452">
    <property type="entry name" value="GPCR_Rhodpsn_7TM"/>
</dbReference>
<dbReference type="Proteomes" id="UP000682733">
    <property type="component" value="Unassembled WGS sequence"/>
</dbReference>
<dbReference type="InterPro" id="IPR000611">
    <property type="entry name" value="NPY_rcpt"/>
</dbReference>
<dbReference type="Proteomes" id="UP000677228">
    <property type="component" value="Unassembled WGS sequence"/>
</dbReference>
<evidence type="ECO:0000256" key="10">
    <source>
        <dbReference type="ARBA" id="ARBA00023180"/>
    </source>
</evidence>
<dbReference type="EMBL" id="CAJOBA010000406">
    <property type="protein sequence ID" value="CAF3529703.1"/>
    <property type="molecule type" value="Genomic_DNA"/>
</dbReference>
<evidence type="ECO:0000256" key="9">
    <source>
        <dbReference type="ARBA" id="ARBA00023170"/>
    </source>
</evidence>
<feature type="transmembrane region" description="Helical" evidence="13">
    <location>
        <begin position="176"/>
        <end position="194"/>
    </location>
</feature>
<comment type="caution">
    <text evidence="16">The sequence shown here is derived from an EMBL/GenBank/DDBJ whole genome shotgun (WGS) entry which is preliminary data.</text>
</comment>
<keyword evidence="9 12" id="KW-0675">Receptor</keyword>
<organism evidence="16 17">
    <name type="scientific">Didymodactylos carnosus</name>
    <dbReference type="NCBI Taxonomy" id="1234261"/>
    <lineage>
        <taxon>Eukaryota</taxon>
        <taxon>Metazoa</taxon>
        <taxon>Spiralia</taxon>
        <taxon>Gnathifera</taxon>
        <taxon>Rotifera</taxon>
        <taxon>Eurotatoria</taxon>
        <taxon>Bdelloidea</taxon>
        <taxon>Philodinida</taxon>
        <taxon>Philodinidae</taxon>
        <taxon>Didymodactylos</taxon>
    </lineage>
</organism>
<evidence type="ECO:0000313" key="15">
    <source>
        <dbReference type="EMBL" id="CAF0750991.1"/>
    </source>
</evidence>
<evidence type="ECO:0000256" key="8">
    <source>
        <dbReference type="ARBA" id="ARBA00023157"/>
    </source>
</evidence>
<keyword evidence="5 13" id="KW-1133">Transmembrane helix</keyword>
<feature type="transmembrane region" description="Helical" evidence="13">
    <location>
        <begin position="227"/>
        <end position="247"/>
    </location>
</feature>
<accession>A0A8S2GL84</accession>
<keyword evidence="11 12" id="KW-0807">Transducer</keyword>
<feature type="transmembrane region" description="Helical" evidence="13">
    <location>
        <begin position="61"/>
        <end position="85"/>
    </location>
</feature>
<keyword evidence="3" id="KW-1003">Cell membrane</keyword>
<reference evidence="16" key="1">
    <citation type="submission" date="2021-02" db="EMBL/GenBank/DDBJ databases">
        <authorList>
            <person name="Nowell W R."/>
        </authorList>
    </citation>
    <scope>NUCLEOTIDE SEQUENCE</scope>
</reference>
<proteinExistence type="inferred from homology"/>
<sequence length="436" mass="49887">MASLLTNHPEKKKSELVGQSTFSESGNYTKIEIPIMRTMNITNYNITKSLLEPISIYERTIILITYYIIFVLGIIGNSLVLYVAIRNKKFRNVTNCYITNLAITDLLFLLLSIPLTTYLGFRDTWPFGQFLCKIYIYLAHVILQATCFTLAVMSIDRYLYIVQVKAKLKWRTVRNAFIICLLIWTASLLFIIPFDKLARASVQRTSKHCGVDSEQSVISCLITLCSYYAIPLAIIIICYSKLLLYVIENSKSMAETQTAAFRQVVRTKQKRVTRMVVVVTLAFAICWLPIQTLELLKCTRSPLLLVFIHYPKLLNRIRIISHALAYFNSCLNPCLYALLNRNFCADVVRLIPTSCQCTKSVSTTSWKQHKLRNVILSPGHEQHESSKNDNETIGEELINLKDLPSASCHIEQPNDTERDVDVNNYLLNKIKLSNNN</sequence>
<keyword evidence="4 12" id="KW-0812">Transmembrane</keyword>
<feature type="domain" description="G-protein coupled receptors family 1 profile" evidence="14">
    <location>
        <begin position="76"/>
        <end position="336"/>
    </location>
</feature>
<dbReference type="GO" id="GO:0004983">
    <property type="term" value="F:neuropeptide Y receptor activity"/>
    <property type="evidence" value="ECO:0007669"/>
    <property type="project" value="InterPro"/>
</dbReference>
<dbReference type="AlphaFoldDB" id="A0A8S2GL84"/>
<keyword evidence="10" id="KW-0325">Glycoprotein</keyword>
<dbReference type="EMBL" id="CAJNOK010000406">
    <property type="protein sequence ID" value="CAF0750991.1"/>
    <property type="molecule type" value="Genomic_DNA"/>
</dbReference>
<comment type="subcellular location">
    <subcellularLocation>
        <location evidence="1">Cell membrane</location>
        <topology evidence="1">Multi-pass membrane protein</topology>
    </subcellularLocation>
</comment>
<name>A0A8S2GL84_9BILA</name>